<dbReference type="EMBL" id="JAWDJW010009690">
    <property type="protein sequence ID" value="KAK3057265.1"/>
    <property type="molecule type" value="Genomic_DNA"/>
</dbReference>
<dbReference type="Proteomes" id="UP001186974">
    <property type="component" value="Unassembled WGS sequence"/>
</dbReference>
<keyword evidence="2" id="KW-1185">Reference proteome</keyword>
<reference evidence="1" key="1">
    <citation type="submission" date="2024-09" db="EMBL/GenBank/DDBJ databases">
        <title>Black Yeasts Isolated from many extreme environments.</title>
        <authorList>
            <person name="Coleine C."/>
            <person name="Stajich J.E."/>
            <person name="Selbmann L."/>
        </authorList>
    </citation>
    <scope>NUCLEOTIDE SEQUENCE</scope>
    <source>
        <strain evidence="1">CCFEE 5737</strain>
    </source>
</reference>
<accession>A0ACC3CYE0</accession>
<gene>
    <name evidence="1" type="ORF">LTS18_011556</name>
</gene>
<comment type="caution">
    <text evidence="1">The sequence shown here is derived from an EMBL/GenBank/DDBJ whole genome shotgun (WGS) entry which is preliminary data.</text>
</comment>
<proteinExistence type="predicted"/>
<sequence length="322" mass="34548">MDVARILLSNVDELRKTDITEYALERLSKSKVRSVQVIGRRGPMQAAFTIRELRELLTLPEVSLEPIDPSLLPTDIKSLPRQPKRLTQLLAKGSTASAATASRSWALKFLLSPTSFNPSSTSNSAIGSTSFTSNTFSANVNPLSKTASVTSTSETLSLPSSLAFRSVGYKSTPIPGLADLGVLFDQKQGIIPNDPSGRIINPDLGPGALTAAHVPGLYAAGWVKRGPTGVIASTMEDAFESADAVVQDHLGSVRGLNADGEGGGTALGWEGVREEVERKGVRRVSWEDWKRIDAVERERGRAKGKEREKIGRVGDMLKVLDG</sequence>
<protein>
    <submittedName>
        <fullName evidence="1">Uncharacterized protein</fullName>
    </submittedName>
</protein>
<evidence type="ECO:0000313" key="2">
    <source>
        <dbReference type="Proteomes" id="UP001186974"/>
    </source>
</evidence>
<name>A0ACC3CYE0_9PEZI</name>
<evidence type="ECO:0000313" key="1">
    <source>
        <dbReference type="EMBL" id="KAK3057265.1"/>
    </source>
</evidence>
<organism evidence="1 2">
    <name type="scientific">Coniosporium uncinatum</name>
    <dbReference type="NCBI Taxonomy" id="93489"/>
    <lineage>
        <taxon>Eukaryota</taxon>
        <taxon>Fungi</taxon>
        <taxon>Dikarya</taxon>
        <taxon>Ascomycota</taxon>
        <taxon>Pezizomycotina</taxon>
        <taxon>Dothideomycetes</taxon>
        <taxon>Dothideomycetes incertae sedis</taxon>
        <taxon>Coniosporium</taxon>
    </lineage>
</organism>